<dbReference type="GO" id="GO:0030170">
    <property type="term" value="F:pyridoxal phosphate binding"/>
    <property type="evidence" value="ECO:0007669"/>
    <property type="project" value="InterPro"/>
</dbReference>
<comment type="caution">
    <text evidence="3">The sequence shown here is derived from an EMBL/GenBank/DDBJ whole genome shotgun (WGS) entry which is preliminary data.</text>
</comment>
<feature type="domain" description="Aminotransferase class I/classII large" evidence="2">
    <location>
        <begin position="30"/>
        <end position="348"/>
    </location>
</feature>
<protein>
    <recommendedName>
        <fullName evidence="2">Aminotransferase class I/classII large domain-containing protein</fullName>
    </recommendedName>
</protein>
<dbReference type="Pfam" id="PF00155">
    <property type="entry name" value="Aminotran_1_2"/>
    <property type="match status" value="1"/>
</dbReference>
<dbReference type="InterPro" id="IPR015421">
    <property type="entry name" value="PyrdxlP-dep_Trfase_major"/>
</dbReference>
<reference evidence="3" key="1">
    <citation type="submission" date="2022-11" db="EMBL/GenBank/DDBJ databases">
        <authorList>
            <person name="Petersen C."/>
        </authorList>
    </citation>
    <scope>NUCLEOTIDE SEQUENCE</scope>
    <source>
        <strain evidence="3">IBT 16849</strain>
    </source>
</reference>
<dbReference type="GO" id="GO:0047536">
    <property type="term" value="F:2-aminoadipate transaminase activity"/>
    <property type="evidence" value="ECO:0007669"/>
    <property type="project" value="TreeGrafter"/>
</dbReference>
<dbReference type="InterPro" id="IPR015424">
    <property type="entry name" value="PyrdxlP-dep_Trfase"/>
</dbReference>
<evidence type="ECO:0000259" key="2">
    <source>
        <dbReference type="Pfam" id="PF00155"/>
    </source>
</evidence>
<evidence type="ECO:0000313" key="4">
    <source>
        <dbReference type="Proteomes" id="UP001150879"/>
    </source>
</evidence>
<dbReference type="InterPro" id="IPR004839">
    <property type="entry name" value="Aminotransferase_I/II_large"/>
</dbReference>
<evidence type="ECO:0000256" key="1">
    <source>
        <dbReference type="SAM" id="MobiDB-lite"/>
    </source>
</evidence>
<dbReference type="CDD" id="cd00609">
    <property type="entry name" value="AAT_like"/>
    <property type="match status" value="1"/>
</dbReference>
<dbReference type="AlphaFoldDB" id="A0A9W9IWY6"/>
<keyword evidence="4" id="KW-1185">Reference proteome</keyword>
<evidence type="ECO:0000313" key="3">
    <source>
        <dbReference type="EMBL" id="KAJ5185442.1"/>
    </source>
</evidence>
<dbReference type="EMBL" id="JAPQKP010000006">
    <property type="protein sequence ID" value="KAJ5185442.1"/>
    <property type="molecule type" value="Genomic_DNA"/>
</dbReference>
<sequence length="500" mass="54865">MAIRMISLPEQPINLGRGWPSPRLLPLQALRSAAEAVLSQSGRATESMLYGPAMGDPALRVCVAEWLSRLYHLRSPPAKTHTPHQLADHHTGPTANPISPDRISITNGASGNLATILSAFTDPLYTRRIWMVEPTYYLACTIFEDAGFQGRLVGIPEDENGVNLDYLRSKLTQVDREAEELLAGPPSRFKRTPQYGKLYRHVIYLFPTFSNPSGKTYSLANREGLVRLARDFDALLVTDDCYDFLSWKADSHPGKSETKHDSGTFSTTEERPLPAAPPPPRLVDIDASFPGGDREWGNAVSSGSFSKVIGPGMRCGWTEATPTFIKRLNAVGVLISGGAPSQFASVLIDHVLRTGALEHHLATNVIPVYQLRYSAIKSAISNELVPLGVKIDTGAPWVTAGNGNQRAEGVIGGFFLFIIFPEGVAADDVAAIASREYNLRILPASIMAVRGSPKSENEERLLTRGARLCWAWEEEEMLVEGVRRIALILKDRFLLTQILK</sequence>
<dbReference type="Proteomes" id="UP001150879">
    <property type="component" value="Unassembled WGS sequence"/>
</dbReference>
<reference evidence="3" key="2">
    <citation type="journal article" date="2023" name="IMA Fungus">
        <title>Comparative genomic study of the Penicillium genus elucidates a diverse pangenome and 15 lateral gene transfer events.</title>
        <authorList>
            <person name="Petersen C."/>
            <person name="Sorensen T."/>
            <person name="Nielsen M.R."/>
            <person name="Sondergaard T.E."/>
            <person name="Sorensen J.L."/>
            <person name="Fitzpatrick D.A."/>
            <person name="Frisvad J.C."/>
            <person name="Nielsen K.L."/>
        </authorList>
    </citation>
    <scope>NUCLEOTIDE SEQUENCE</scope>
    <source>
        <strain evidence="3">IBT 16849</strain>
    </source>
</reference>
<feature type="compositionally biased region" description="Basic and acidic residues" evidence="1">
    <location>
        <begin position="251"/>
        <end position="272"/>
    </location>
</feature>
<dbReference type="Gene3D" id="3.40.640.10">
    <property type="entry name" value="Type I PLP-dependent aspartate aminotransferase-like (Major domain)"/>
    <property type="match status" value="1"/>
</dbReference>
<dbReference type="PANTHER" id="PTHR42858:SF1">
    <property type="entry name" value="LD15494P"/>
    <property type="match status" value="1"/>
</dbReference>
<name>A0A9W9IWY6_9EURO</name>
<proteinExistence type="predicted"/>
<accession>A0A9W9IWY6</accession>
<dbReference type="PANTHER" id="PTHR42858">
    <property type="entry name" value="AMINOTRANSFERASE"/>
    <property type="match status" value="1"/>
</dbReference>
<dbReference type="SUPFAM" id="SSF53383">
    <property type="entry name" value="PLP-dependent transferases"/>
    <property type="match status" value="1"/>
</dbReference>
<feature type="region of interest" description="Disordered" evidence="1">
    <location>
        <begin position="78"/>
        <end position="98"/>
    </location>
</feature>
<gene>
    <name evidence="3" type="ORF">N7472_010282</name>
</gene>
<organism evidence="3 4">
    <name type="scientific">Penicillium cf. griseofulvum</name>
    <dbReference type="NCBI Taxonomy" id="2972120"/>
    <lineage>
        <taxon>Eukaryota</taxon>
        <taxon>Fungi</taxon>
        <taxon>Dikarya</taxon>
        <taxon>Ascomycota</taxon>
        <taxon>Pezizomycotina</taxon>
        <taxon>Eurotiomycetes</taxon>
        <taxon>Eurotiomycetidae</taxon>
        <taxon>Eurotiales</taxon>
        <taxon>Aspergillaceae</taxon>
        <taxon>Penicillium</taxon>
    </lineage>
</organism>
<dbReference type="Gene3D" id="3.90.1150.10">
    <property type="entry name" value="Aspartate Aminotransferase, domain 1"/>
    <property type="match status" value="1"/>
</dbReference>
<feature type="region of interest" description="Disordered" evidence="1">
    <location>
        <begin position="251"/>
        <end position="280"/>
    </location>
</feature>
<dbReference type="InterPro" id="IPR015422">
    <property type="entry name" value="PyrdxlP-dep_Trfase_small"/>
</dbReference>
<dbReference type="OrthoDB" id="7042322at2759"/>